<dbReference type="Proteomes" id="UP000265715">
    <property type="component" value="Unassembled WGS sequence"/>
</dbReference>
<feature type="region of interest" description="Disordered" evidence="1">
    <location>
        <begin position="1"/>
        <end position="98"/>
    </location>
</feature>
<evidence type="ECO:0000256" key="1">
    <source>
        <dbReference type="SAM" id="MobiDB-lite"/>
    </source>
</evidence>
<evidence type="ECO:0000313" key="2">
    <source>
        <dbReference type="EMBL" id="RIH88939.1"/>
    </source>
</evidence>
<dbReference type="AlphaFoldDB" id="A0A399F0W5"/>
<feature type="compositionally biased region" description="Low complexity" evidence="1">
    <location>
        <begin position="9"/>
        <end position="25"/>
    </location>
</feature>
<proteinExistence type="predicted"/>
<comment type="caution">
    <text evidence="2">The sequence shown here is derived from an EMBL/GenBank/DDBJ whole genome shotgun (WGS) entry which is preliminary data.</text>
</comment>
<reference evidence="2 3" key="1">
    <citation type="submission" date="2018-08" db="EMBL/GenBank/DDBJ databases">
        <title>Meiothermus terrae DSM 26712 genome sequencing project.</title>
        <authorList>
            <person name="Da Costa M.S."/>
            <person name="Albuquerque L."/>
            <person name="Raposo P."/>
            <person name="Froufe H.J.C."/>
            <person name="Barroso C.S."/>
            <person name="Egas C."/>
        </authorList>
    </citation>
    <scope>NUCLEOTIDE SEQUENCE [LARGE SCALE GENOMIC DNA]</scope>
    <source>
        <strain evidence="2 3">DSM 26712</strain>
    </source>
</reference>
<organism evidence="2 3">
    <name type="scientific">Calidithermus terrae</name>
    <dbReference type="NCBI Taxonomy" id="1408545"/>
    <lineage>
        <taxon>Bacteria</taxon>
        <taxon>Thermotogati</taxon>
        <taxon>Deinococcota</taxon>
        <taxon>Deinococci</taxon>
        <taxon>Thermales</taxon>
        <taxon>Thermaceae</taxon>
        <taxon>Calidithermus</taxon>
    </lineage>
</organism>
<dbReference type="EMBL" id="QXDL01000023">
    <property type="protein sequence ID" value="RIH88939.1"/>
    <property type="molecule type" value="Genomic_DNA"/>
</dbReference>
<protein>
    <submittedName>
        <fullName evidence="2">Uncharacterized protein</fullName>
    </submittedName>
</protein>
<name>A0A399F0W5_9DEIN</name>
<sequence length="98" mass="10206">MIKKAARQPTVSTITPPTSGPSSVVAEDAADQTPMARPCSPSENPARISASEPGTSRAPATPCNSRPRISTSMLGASPHRAEVTPKPTSPTAYIRLRP</sequence>
<evidence type="ECO:0000313" key="3">
    <source>
        <dbReference type="Proteomes" id="UP000265715"/>
    </source>
</evidence>
<gene>
    <name evidence="2" type="ORF">Mterra_00890</name>
</gene>
<accession>A0A399F0W5</accession>
<keyword evidence="3" id="KW-1185">Reference proteome</keyword>
<feature type="compositionally biased region" description="Polar residues" evidence="1">
    <location>
        <begin position="62"/>
        <end position="74"/>
    </location>
</feature>